<feature type="region of interest" description="Disordered" evidence="1">
    <location>
        <begin position="349"/>
        <end position="368"/>
    </location>
</feature>
<protein>
    <submittedName>
        <fullName evidence="3">Uncharacterized protein</fullName>
    </submittedName>
</protein>
<dbReference type="InParanoid" id="E9GMP7"/>
<dbReference type="HOGENOM" id="CLU_463268_0_0_1"/>
<dbReference type="Proteomes" id="UP000000305">
    <property type="component" value="Unassembled WGS sequence"/>
</dbReference>
<evidence type="ECO:0000256" key="1">
    <source>
        <dbReference type="SAM" id="MobiDB-lite"/>
    </source>
</evidence>
<keyword evidence="4" id="KW-1185">Reference proteome</keyword>
<name>E9GMP7_DAPPU</name>
<organism evidence="3 4">
    <name type="scientific">Daphnia pulex</name>
    <name type="common">Water flea</name>
    <dbReference type="NCBI Taxonomy" id="6669"/>
    <lineage>
        <taxon>Eukaryota</taxon>
        <taxon>Metazoa</taxon>
        <taxon>Ecdysozoa</taxon>
        <taxon>Arthropoda</taxon>
        <taxon>Crustacea</taxon>
        <taxon>Branchiopoda</taxon>
        <taxon>Diplostraca</taxon>
        <taxon>Cladocera</taxon>
        <taxon>Anomopoda</taxon>
        <taxon>Daphniidae</taxon>
        <taxon>Daphnia</taxon>
    </lineage>
</organism>
<keyword evidence="2" id="KW-1133">Transmembrane helix</keyword>
<evidence type="ECO:0000256" key="2">
    <source>
        <dbReference type="SAM" id="Phobius"/>
    </source>
</evidence>
<dbReference type="KEGG" id="dpx:DAPPUDRAFT_104587"/>
<dbReference type="eggNOG" id="ENOG502SC2X">
    <property type="taxonomic scope" value="Eukaryota"/>
</dbReference>
<accession>E9GMP7</accession>
<proteinExistence type="predicted"/>
<gene>
    <name evidence="3" type="ORF">DAPPUDRAFT_104587</name>
</gene>
<dbReference type="EMBL" id="GL732553">
    <property type="protein sequence ID" value="EFX79134.1"/>
    <property type="molecule type" value="Genomic_DNA"/>
</dbReference>
<dbReference type="AlphaFoldDB" id="E9GMP7"/>
<reference evidence="3 4" key="1">
    <citation type="journal article" date="2011" name="Science">
        <title>The ecoresponsive genome of Daphnia pulex.</title>
        <authorList>
            <person name="Colbourne J.K."/>
            <person name="Pfrender M.E."/>
            <person name="Gilbert D."/>
            <person name="Thomas W.K."/>
            <person name="Tucker A."/>
            <person name="Oakley T.H."/>
            <person name="Tokishita S."/>
            <person name="Aerts A."/>
            <person name="Arnold G.J."/>
            <person name="Basu M.K."/>
            <person name="Bauer D.J."/>
            <person name="Caceres C.E."/>
            <person name="Carmel L."/>
            <person name="Casola C."/>
            <person name="Choi J.H."/>
            <person name="Detter J.C."/>
            <person name="Dong Q."/>
            <person name="Dusheyko S."/>
            <person name="Eads B.D."/>
            <person name="Frohlich T."/>
            <person name="Geiler-Samerotte K.A."/>
            <person name="Gerlach D."/>
            <person name="Hatcher P."/>
            <person name="Jogdeo S."/>
            <person name="Krijgsveld J."/>
            <person name="Kriventseva E.V."/>
            <person name="Kultz D."/>
            <person name="Laforsch C."/>
            <person name="Lindquist E."/>
            <person name="Lopez J."/>
            <person name="Manak J.R."/>
            <person name="Muller J."/>
            <person name="Pangilinan J."/>
            <person name="Patwardhan R.P."/>
            <person name="Pitluck S."/>
            <person name="Pritham E.J."/>
            <person name="Rechtsteiner A."/>
            <person name="Rho M."/>
            <person name="Rogozin I.B."/>
            <person name="Sakarya O."/>
            <person name="Salamov A."/>
            <person name="Schaack S."/>
            <person name="Shapiro H."/>
            <person name="Shiga Y."/>
            <person name="Skalitzky C."/>
            <person name="Smith Z."/>
            <person name="Souvorov A."/>
            <person name="Sung W."/>
            <person name="Tang Z."/>
            <person name="Tsuchiya D."/>
            <person name="Tu H."/>
            <person name="Vos H."/>
            <person name="Wang M."/>
            <person name="Wolf Y.I."/>
            <person name="Yamagata H."/>
            <person name="Yamada T."/>
            <person name="Ye Y."/>
            <person name="Shaw J.R."/>
            <person name="Andrews J."/>
            <person name="Crease T.J."/>
            <person name="Tang H."/>
            <person name="Lucas S.M."/>
            <person name="Robertson H.M."/>
            <person name="Bork P."/>
            <person name="Koonin E.V."/>
            <person name="Zdobnov E.M."/>
            <person name="Grigoriev I.V."/>
            <person name="Lynch M."/>
            <person name="Boore J.L."/>
        </authorList>
    </citation>
    <scope>NUCLEOTIDE SEQUENCE [LARGE SCALE GENOMIC DNA]</scope>
</reference>
<keyword evidence="2" id="KW-0472">Membrane</keyword>
<evidence type="ECO:0000313" key="4">
    <source>
        <dbReference type="Proteomes" id="UP000000305"/>
    </source>
</evidence>
<feature type="transmembrane region" description="Helical" evidence="2">
    <location>
        <begin position="12"/>
        <end position="37"/>
    </location>
</feature>
<evidence type="ECO:0000313" key="3">
    <source>
        <dbReference type="EMBL" id="EFX79134.1"/>
    </source>
</evidence>
<sequence>MEKFRIHDRIRALYMYGFTHAIELLGELLFAGSFTLARSFHSLGVSSIRYRRQLLDILYSSEIHFPFPCISPPCTVCTQQYGQCGIKTGKAKCLSIEMIRGEEDESLPPARVGACPRRLVAIHYGQHPQVDDRRLIDHRRLNIYRTSLAAIYSREKFLSGRVNPSKVVATFSFFSCYYWRTMANRLAYSIVLTLCLIRWSGSSAVPVSETTMEPIQHEKQSEAPPLDELETLNGTEANVDDILSATATETAEPPVATTKSQPSLVVVLNPLLSPAGRTDATTSPAPVTTTPAEETVIDSATDVPATLNGTELDLENATESTTSALPWPPTPSSTAITTTAEVTATVRTTYPDTESSAESFDSGESSSSYSSVSKSASVVPWPTEPSSFAQDKTLLPLSTTPLPIPPLWPWMLFILNGNATVANRRQRDLGTYLRLNLAARLDADYNVSFHFLPIDQLFSKWGGQNKTVCNLGLQDVAINRILLTPQAIVANISVEPSHLVYGGTGAAGLEALGQGNVTLLELSGHEFQVDRIIRLRVDEIVDQRPSVNVKDGQQSMNKTATSLPRSSHSNAIIQCLLNKSLVSHAVEPQ</sequence>
<keyword evidence="2" id="KW-0812">Transmembrane</keyword>